<dbReference type="RefSeq" id="WP_379720919.1">
    <property type="nucleotide sequence ID" value="NZ_JBHRYJ010000001.1"/>
</dbReference>
<dbReference type="InterPro" id="IPR019831">
    <property type="entry name" value="Mn/Fe_SOD_N"/>
</dbReference>
<comment type="similarity">
    <text evidence="1 5">Belongs to the iron/manganese superoxide dismutase family.</text>
</comment>
<organism evidence="8 9">
    <name type="scientific">Ferrovibrio xuzhouensis</name>
    <dbReference type="NCBI Taxonomy" id="1576914"/>
    <lineage>
        <taxon>Bacteria</taxon>
        <taxon>Pseudomonadati</taxon>
        <taxon>Pseudomonadota</taxon>
        <taxon>Alphaproteobacteria</taxon>
        <taxon>Rhodospirillales</taxon>
        <taxon>Rhodospirillaceae</taxon>
        <taxon>Ferrovibrio</taxon>
    </lineage>
</organism>
<dbReference type="PRINTS" id="PR01703">
    <property type="entry name" value="MNSODISMTASE"/>
</dbReference>
<dbReference type="SUPFAM" id="SSF54719">
    <property type="entry name" value="Fe,Mn superoxide dismutase (SOD), C-terminal domain"/>
    <property type="match status" value="1"/>
</dbReference>
<dbReference type="SUPFAM" id="SSF46609">
    <property type="entry name" value="Fe,Mn superoxide dismutase (SOD), N-terminal domain"/>
    <property type="match status" value="1"/>
</dbReference>
<dbReference type="EC" id="1.15.1.1" evidence="2 5"/>
<dbReference type="InterPro" id="IPR019833">
    <property type="entry name" value="Mn/Fe_SOD_BS"/>
</dbReference>
<dbReference type="Pfam" id="PF00081">
    <property type="entry name" value="Sod_Fe_N"/>
    <property type="match status" value="1"/>
</dbReference>
<evidence type="ECO:0000256" key="5">
    <source>
        <dbReference type="RuleBase" id="RU000414"/>
    </source>
</evidence>
<dbReference type="Gene3D" id="3.55.40.20">
    <property type="entry name" value="Iron/manganese superoxide dismutase, C-terminal domain"/>
    <property type="match status" value="1"/>
</dbReference>
<dbReference type="Gene3D" id="1.10.287.990">
    <property type="entry name" value="Fe,Mn superoxide dismutase (SOD) domain"/>
    <property type="match status" value="1"/>
</dbReference>
<dbReference type="PIRSF" id="PIRSF000349">
    <property type="entry name" value="SODismutase"/>
    <property type="match status" value="1"/>
</dbReference>
<evidence type="ECO:0000256" key="4">
    <source>
        <dbReference type="ARBA" id="ARBA00023002"/>
    </source>
</evidence>
<feature type="domain" description="Manganese/iron superoxide dismutase N-terminal" evidence="6">
    <location>
        <begin position="5"/>
        <end position="88"/>
    </location>
</feature>
<comment type="caution">
    <text evidence="8">The sequence shown here is derived from an EMBL/GenBank/DDBJ whole genome shotgun (WGS) entry which is preliminary data.</text>
</comment>
<evidence type="ECO:0000313" key="9">
    <source>
        <dbReference type="Proteomes" id="UP001595711"/>
    </source>
</evidence>
<keyword evidence="4 5" id="KW-0560">Oxidoreductase</keyword>
<dbReference type="PROSITE" id="PS00088">
    <property type="entry name" value="SOD_MN"/>
    <property type="match status" value="1"/>
</dbReference>
<protein>
    <recommendedName>
        <fullName evidence="2 5">Superoxide dismutase</fullName>
        <ecNumber evidence="2 5">1.15.1.1</ecNumber>
    </recommendedName>
</protein>
<dbReference type="InterPro" id="IPR036314">
    <property type="entry name" value="SOD_C_sf"/>
</dbReference>
<dbReference type="Proteomes" id="UP001595711">
    <property type="component" value="Unassembled WGS sequence"/>
</dbReference>
<reference evidence="9" key="1">
    <citation type="journal article" date="2019" name="Int. J. Syst. Evol. Microbiol.">
        <title>The Global Catalogue of Microorganisms (GCM) 10K type strain sequencing project: providing services to taxonomists for standard genome sequencing and annotation.</title>
        <authorList>
            <consortium name="The Broad Institute Genomics Platform"/>
            <consortium name="The Broad Institute Genome Sequencing Center for Infectious Disease"/>
            <person name="Wu L."/>
            <person name="Ma J."/>
        </authorList>
    </citation>
    <scope>NUCLEOTIDE SEQUENCE [LARGE SCALE GENOMIC DNA]</scope>
    <source>
        <strain evidence="9">KCTC 42182</strain>
    </source>
</reference>
<dbReference type="InterPro" id="IPR019832">
    <property type="entry name" value="Mn/Fe_SOD_C"/>
</dbReference>
<dbReference type="EMBL" id="JBHRYJ010000001">
    <property type="protein sequence ID" value="MFC3674267.1"/>
    <property type="molecule type" value="Genomic_DNA"/>
</dbReference>
<comment type="function">
    <text evidence="5">Destroys radicals which are normally produced within the cells and which are toxic to biological systems.</text>
</comment>
<evidence type="ECO:0000313" key="8">
    <source>
        <dbReference type="EMBL" id="MFC3674267.1"/>
    </source>
</evidence>
<evidence type="ECO:0000256" key="1">
    <source>
        <dbReference type="ARBA" id="ARBA00008714"/>
    </source>
</evidence>
<dbReference type="InterPro" id="IPR036324">
    <property type="entry name" value="Mn/Fe_SOD_N_sf"/>
</dbReference>
<evidence type="ECO:0000259" key="7">
    <source>
        <dbReference type="Pfam" id="PF02777"/>
    </source>
</evidence>
<keyword evidence="9" id="KW-1185">Reference proteome</keyword>
<dbReference type="PANTHER" id="PTHR42769">
    <property type="entry name" value="SUPEROXIDE DISMUTASE"/>
    <property type="match status" value="1"/>
</dbReference>
<gene>
    <name evidence="8" type="ORF">ACFOOQ_01850</name>
</gene>
<comment type="catalytic activity">
    <reaction evidence="5">
        <text>2 superoxide + 2 H(+) = H2O2 + O2</text>
        <dbReference type="Rhea" id="RHEA:20696"/>
        <dbReference type="ChEBI" id="CHEBI:15378"/>
        <dbReference type="ChEBI" id="CHEBI:15379"/>
        <dbReference type="ChEBI" id="CHEBI:16240"/>
        <dbReference type="ChEBI" id="CHEBI:18421"/>
        <dbReference type="EC" id="1.15.1.1"/>
    </reaction>
</comment>
<name>A0ABV7VB02_9PROT</name>
<sequence length="200" mass="22133">MSAPFTMKPLPYADDALSPVINAGTIGFHYGKHHTTYLNNLNNLLANDPLKDKSLAEVVKAVAGKPDKAGVFNNAAQVWNHDFYWDSLRPNGGGKPTGKIADLIKDSFGDYDKFKADFAAACVGQFGSGWAWLCLEGGKLTIRKTPNAETPMTVDGVKPLLTIDVWEHAYYLDWQNRRPDYANAVIDKLLNWEFAEKNLG</sequence>
<proteinExistence type="inferred from homology"/>
<evidence type="ECO:0000256" key="3">
    <source>
        <dbReference type="ARBA" id="ARBA00022723"/>
    </source>
</evidence>
<dbReference type="InterPro" id="IPR001189">
    <property type="entry name" value="Mn/Fe_SOD"/>
</dbReference>
<feature type="domain" description="Manganese/iron superoxide dismutase C-terminal" evidence="7">
    <location>
        <begin position="96"/>
        <end position="198"/>
    </location>
</feature>
<dbReference type="Pfam" id="PF02777">
    <property type="entry name" value="Sod_Fe_C"/>
    <property type="match status" value="1"/>
</dbReference>
<dbReference type="GO" id="GO:0004784">
    <property type="term" value="F:superoxide dismutase activity"/>
    <property type="evidence" value="ECO:0007669"/>
    <property type="project" value="UniProtKB-EC"/>
</dbReference>
<accession>A0ABV7VB02</accession>
<keyword evidence="3 5" id="KW-0479">Metal-binding</keyword>
<evidence type="ECO:0000259" key="6">
    <source>
        <dbReference type="Pfam" id="PF00081"/>
    </source>
</evidence>
<evidence type="ECO:0000256" key="2">
    <source>
        <dbReference type="ARBA" id="ARBA00012682"/>
    </source>
</evidence>
<dbReference type="PANTHER" id="PTHR42769:SF3">
    <property type="entry name" value="SUPEROXIDE DISMUTASE [FE] 2, CHLOROPLASTIC"/>
    <property type="match status" value="1"/>
</dbReference>